<gene>
    <name evidence="4" type="ORF">BYL167_LOCUS26492</name>
    <name evidence="3" type="ORF">GIL414_LOCUS18974</name>
</gene>
<accession>A0A8S2R9P4</accession>
<evidence type="ECO:0000313" key="3">
    <source>
        <dbReference type="EMBL" id="CAF4140249.1"/>
    </source>
</evidence>
<keyword evidence="1" id="KW-0175">Coiled coil</keyword>
<dbReference type="Proteomes" id="UP000681720">
    <property type="component" value="Unassembled WGS sequence"/>
</dbReference>
<feature type="coiled-coil region" evidence="1">
    <location>
        <begin position="10"/>
        <end position="63"/>
    </location>
</feature>
<evidence type="ECO:0000256" key="1">
    <source>
        <dbReference type="SAM" id="Coils"/>
    </source>
</evidence>
<feature type="compositionally biased region" description="Low complexity" evidence="2">
    <location>
        <begin position="143"/>
        <end position="157"/>
    </location>
</feature>
<sequence>FENDENERRRIHEERLKEKHRRLIQNLQNKQQTTKNELLLVQRQKLEQCVEFETRKLQELQSTFESDWIEFRNTQKTRKLIDQYQIHSCPGSPMKMTRRNSQQNPSKPIENNTHCQTFVFNADEVSLEELLDPNFRPTTKLEQQQQQQQQQQHQQSYQQIYYKTYHSPQRSASTSTQQPRYERASFDPLTDLPATQPFLTIPTRRRHPQPYITLPFSSATLLRTQFPPFSTKLVLSPVSSRAPVILRSTGGYHLQSWHSWPGVALADDEQFWKLSNDSENILF</sequence>
<protein>
    <submittedName>
        <fullName evidence="3">Uncharacterized protein</fullName>
    </submittedName>
</protein>
<dbReference type="EMBL" id="CAJOBH010030669">
    <property type="protein sequence ID" value="CAF4275592.1"/>
    <property type="molecule type" value="Genomic_DNA"/>
</dbReference>
<dbReference type="Proteomes" id="UP000681967">
    <property type="component" value="Unassembled WGS sequence"/>
</dbReference>
<reference evidence="3" key="1">
    <citation type="submission" date="2021-02" db="EMBL/GenBank/DDBJ databases">
        <authorList>
            <person name="Nowell W R."/>
        </authorList>
    </citation>
    <scope>NUCLEOTIDE SEQUENCE</scope>
</reference>
<organism evidence="3 5">
    <name type="scientific">Rotaria magnacalcarata</name>
    <dbReference type="NCBI Taxonomy" id="392030"/>
    <lineage>
        <taxon>Eukaryota</taxon>
        <taxon>Metazoa</taxon>
        <taxon>Spiralia</taxon>
        <taxon>Gnathifera</taxon>
        <taxon>Rotifera</taxon>
        <taxon>Eurotatoria</taxon>
        <taxon>Bdelloidea</taxon>
        <taxon>Philodinida</taxon>
        <taxon>Philodinidae</taxon>
        <taxon>Rotaria</taxon>
    </lineage>
</organism>
<dbReference type="AlphaFoldDB" id="A0A8S2R9P4"/>
<name>A0A8S2R9P4_9BILA</name>
<evidence type="ECO:0000313" key="4">
    <source>
        <dbReference type="EMBL" id="CAF4275592.1"/>
    </source>
</evidence>
<feature type="non-terminal residue" evidence="3">
    <location>
        <position position="283"/>
    </location>
</feature>
<feature type="region of interest" description="Disordered" evidence="2">
    <location>
        <begin position="89"/>
        <end position="112"/>
    </location>
</feature>
<evidence type="ECO:0000256" key="2">
    <source>
        <dbReference type="SAM" id="MobiDB-lite"/>
    </source>
</evidence>
<dbReference type="EMBL" id="CAJOBJ010009517">
    <property type="protein sequence ID" value="CAF4140249.1"/>
    <property type="molecule type" value="Genomic_DNA"/>
</dbReference>
<comment type="caution">
    <text evidence="3">The sequence shown here is derived from an EMBL/GenBank/DDBJ whole genome shotgun (WGS) entry which is preliminary data.</text>
</comment>
<feature type="region of interest" description="Disordered" evidence="2">
    <location>
        <begin position="138"/>
        <end position="157"/>
    </location>
</feature>
<proteinExistence type="predicted"/>
<evidence type="ECO:0000313" key="5">
    <source>
        <dbReference type="Proteomes" id="UP000681720"/>
    </source>
</evidence>
<feature type="compositionally biased region" description="Polar residues" evidence="2">
    <location>
        <begin position="99"/>
        <end position="112"/>
    </location>
</feature>